<sequence length="57" mass="6866">MGKRLGYSLLATLLYLFISNMGNLIFGISRNFSWITTLWESLFFFIFVFLFQQFRKK</sequence>
<evidence type="ECO:0000313" key="3">
    <source>
        <dbReference type="Proteomes" id="UP000195043"/>
    </source>
</evidence>
<dbReference type="EMBL" id="NGKU01000001">
    <property type="protein sequence ID" value="OTN76849.1"/>
    <property type="molecule type" value="Genomic_DNA"/>
</dbReference>
<feature type="transmembrane region" description="Helical" evidence="1">
    <location>
        <begin position="7"/>
        <end position="26"/>
    </location>
</feature>
<dbReference type="RefSeq" id="WP_179190018.1">
    <property type="nucleotide sequence ID" value="NZ_NGKU01000001.1"/>
</dbReference>
<evidence type="ECO:0000256" key="1">
    <source>
        <dbReference type="SAM" id="Phobius"/>
    </source>
</evidence>
<name>A0A242A7F4_9ENTE</name>
<feature type="transmembrane region" description="Helical" evidence="1">
    <location>
        <begin position="32"/>
        <end position="51"/>
    </location>
</feature>
<keyword evidence="1" id="KW-1133">Transmembrane helix</keyword>
<accession>A0A242A7F4</accession>
<dbReference type="STRING" id="1834191.A5886_001928"/>
<evidence type="ECO:0000313" key="2">
    <source>
        <dbReference type="EMBL" id="OTN76849.1"/>
    </source>
</evidence>
<protein>
    <submittedName>
        <fullName evidence="2">Uncharacterized protein</fullName>
    </submittedName>
</protein>
<comment type="caution">
    <text evidence="2">The sequence shown here is derived from an EMBL/GenBank/DDBJ whole genome shotgun (WGS) entry which is preliminary data.</text>
</comment>
<reference evidence="2 3" key="1">
    <citation type="submission" date="2017-05" db="EMBL/GenBank/DDBJ databases">
        <title>The Genome Sequence of Enterococcus sp. 8G7_MSG3316.</title>
        <authorList>
            <consortium name="The Broad Institute Genomics Platform"/>
            <consortium name="The Broad Institute Genomic Center for Infectious Diseases"/>
            <person name="Earl A."/>
            <person name="Manson A."/>
            <person name="Schwartman J."/>
            <person name="Gilmore M."/>
            <person name="Abouelleil A."/>
            <person name="Cao P."/>
            <person name="Chapman S."/>
            <person name="Cusick C."/>
            <person name="Shea T."/>
            <person name="Young S."/>
            <person name="Neafsey D."/>
            <person name="Nusbaum C."/>
            <person name="Birren B."/>
        </authorList>
    </citation>
    <scope>NUCLEOTIDE SEQUENCE [LARGE SCALE GENOMIC DNA]</scope>
    <source>
        <strain evidence="2 3">8G7_MSG3316</strain>
    </source>
</reference>
<gene>
    <name evidence="2" type="ORF">A5886_001928</name>
</gene>
<proteinExistence type="predicted"/>
<dbReference type="AlphaFoldDB" id="A0A242A7F4"/>
<dbReference type="Proteomes" id="UP000195043">
    <property type="component" value="Unassembled WGS sequence"/>
</dbReference>
<organism evidence="2 3">
    <name type="scientific">Candidatus Enterococcus testudinis</name>
    <dbReference type="NCBI Taxonomy" id="1834191"/>
    <lineage>
        <taxon>Bacteria</taxon>
        <taxon>Bacillati</taxon>
        <taxon>Bacillota</taxon>
        <taxon>Bacilli</taxon>
        <taxon>Lactobacillales</taxon>
        <taxon>Enterococcaceae</taxon>
        <taxon>Enterococcus</taxon>
    </lineage>
</organism>
<keyword evidence="1" id="KW-0812">Transmembrane</keyword>
<keyword evidence="3" id="KW-1185">Reference proteome</keyword>
<keyword evidence="1" id="KW-0472">Membrane</keyword>